<dbReference type="PANTHER" id="PTHR23517">
    <property type="entry name" value="RESISTANCE PROTEIN MDTM, PUTATIVE-RELATED-RELATED"/>
    <property type="match status" value="1"/>
</dbReference>
<feature type="transmembrane region" description="Helical" evidence="7">
    <location>
        <begin position="298"/>
        <end position="321"/>
    </location>
</feature>
<feature type="transmembrane region" description="Helical" evidence="7">
    <location>
        <begin position="142"/>
        <end position="167"/>
    </location>
</feature>
<protein>
    <submittedName>
        <fullName evidence="9">MFS transporter</fullName>
    </submittedName>
</protein>
<comment type="subcellular location">
    <subcellularLocation>
        <location evidence="1">Cell membrane</location>
        <topology evidence="1">Multi-pass membrane protein</topology>
    </subcellularLocation>
</comment>
<name>A0A494Y139_9BURK</name>
<dbReference type="AlphaFoldDB" id="A0A494Y139"/>
<dbReference type="EMBL" id="RBZU01000006">
    <property type="protein sequence ID" value="RKP53575.1"/>
    <property type="molecule type" value="Genomic_DNA"/>
</dbReference>
<evidence type="ECO:0000256" key="3">
    <source>
        <dbReference type="ARBA" id="ARBA00022475"/>
    </source>
</evidence>
<feature type="transmembrane region" description="Helical" evidence="7">
    <location>
        <begin position="56"/>
        <end position="76"/>
    </location>
</feature>
<evidence type="ECO:0000256" key="1">
    <source>
        <dbReference type="ARBA" id="ARBA00004651"/>
    </source>
</evidence>
<gene>
    <name evidence="9" type="ORF">D7S86_14945</name>
</gene>
<dbReference type="RefSeq" id="WP_121087650.1">
    <property type="nucleotide sequence ID" value="NZ_RBZU01000006.1"/>
</dbReference>
<dbReference type="InterPro" id="IPR036259">
    <property type="entry name" value="MFS_trans_sf"/>
</dbReference>
<dbReference type="Gene3D" id="1.20.1250.20">
    <property type="entry name" value="MFS general substrate transporter like domains"/>
    <property type="match status" value="1"/>
</dbReference>
<keyword evidence="5 7" id="KW-1133">Transmembrane helix</keyword>
<feature type="transmembrane region" description="Helical" evidence="7">
    <location>
        <begin position="173"/>
        <end position="194"/>
    </location>
</feature>
<feature type="transmembrane region" description="Helical" evidence="7">
    <location>
        <begin position="108"/>
        <end position="130"/>
    </location>
</feature>
<evidence type="ECO:0000256" key="5">
    <source>
        <dbReference type="ARBA" id="ARBA00022989"/>
    </source>
</evidence>
<feature type="transmembrane region" description="Helical" evidence="7">
    <location>
        <begin position="206"/>
        <end position="233"/>
    </location>
</feature>
<evidence type="ECO:0000313" key="10">
    <source>
        <dbReference type="Proteomes" id="UP000270342"/>
    </source>
</evidence>
<feature type="transmembrane region" description="Helical" evidence="7">
    <location>
        <begin position="12"/>
        <end position="30"/>
    </location>
</feature>
<dbReference type="Proteomes" id="UP000270342">
    <property type="component" value="Unassembled WGS sequence"/>
</dbReference>
<evidence type="ECO:0000256" key="6">
    <source>
        <dbReference type="ARBA" id="ARBA00023136"/>
    </source>
</evidence>
<feature type="transmembrane region" description="Helical" evidence="7">
    <location>
        <begin position="83"/>
        <end position="102"/>
    </location>
</feature>
<dbReference type="OrthoDB" id="7066727at2"/>
<keyword evidence="2" id="KW-0813">Transport</keyword>
<dbReference type="PROSITE" id="PS50850">
    <property type="entry name" value="MFS"/>
    <property type="match status" value="1"/>
</dbReference>
<dbReference type="GO" id="GO:0022857">
    <property type="term" value="F:transmembrane transporter activity"/>
    <property type="evidence" value="ECO:0007669"/>
    <property type="project" value="InterPro"/>
</dbReference>
<evidence type="ECO:0000256" key="4">
    <source>
        <dbReference type="ARBA" id="ARBA00022692"/>
    </source>
</evidence>
<evidence type="ECO:0000313" key="9">
    <source>
        <dbReference type="EMBL" id="RKP53575.1"/>
    </source>
</evidence>
<keyword evidence="10" id="KW-1185">Reference proteome</keyword>
<feature type="transmembrane region" description="Helical" evidence="7">
    <location>
        <begin position="245"/>
        <end position="265"/>
    </location>
</feature>
<evidence type="ECO:0000259" key="8">
    <source>
        <dbReference type="PROSITE" id="PS50850"/>
    </source>
</evidence>
<keyword evidence="6 7" id="KW-0472">Membrane</keyword>
<feature type="transmembrane region" description="Helical" evidence="7">
    <location>
        <begin position="367"/>
        <end position="386"/>
    </location>
</feature>
<dbReference type="InterPro" id="IPR050171">
    <property type="entry name" value="MFS_Transporters"/>
</dbReference>
<evidence type="ECO:0000256" key="2">
    <source>
        <dbReference type="ARBA" id="ARBA00022448"/>
    </source>
</evidence>
<feature type="domain" description="Major facilitator superfamily (MFS) profile" evidence="8">
    <location>
        <begin position="17"/>
        <end position="391"/>
    </location>
</feature>
<feature type="transmembrane region" description="Helical" evidence="7">
    <location>
        <begin position="333"/>
        <end position="355"/>
    </location>
</feature>
<keyword evidence="4 7" id="KW-0812">Transmembrane</keyword>
<evidence type="ECO:0000256" key="7">
    <source>
        <dbReference type="SAM" id="Phobius"/>
    </source>
</evidence>
<dbReference type="Pfam" id="PF07690">
    <property type="entry name" value="MFS_1"/>
    <property type="match status" value="1"/>
</dbReference>
<dbReference type="InterPro" id="IPR011701">
    <property type="entry name" value="MFS"/>
</dbReference>
<comment type="caution">
    <text evidence="9">The sequence shown here is derived from an EMBL/GenBank/DDBJ whole genome shotgun (WGS) entry which is preliminary data.</text>
</comment>
<accession>A0A494Y139</accession>
<dbReference type="SUPFAM" id="SSF103473">
    <property type="entry name" value="MFS general substrate transporter"/>
    <property type="match status" value="1"/>
</dbReference>
<reference evidence="9 10" key="1">
    <citation type="submission" date="2018-10" db="EMBL/GenBank/DDBJ databases">
        <title>Robbsia sp. DHC34, isolated from soil.</title>
        <authorList>
            <person name="Gao Z.-H."/>
            <person name="Qiu L.-H."/>
        </authorList>
    </citation>
    <scope>NUCLEOTIDE SEQUENCE [LARGE SCALE GENOMIC DNA]</scope>
    <source>
        <strain evidence="9 10">DHC34</strain>
    </source>
</reference>
<dbReference type="InterPro" id="IPR020846">
    <property type="entry name" value="MFS_dom"/>
</dbReference>
<proteinExistence type="predicted"/>
<sequence>MKAETSSASGAALTRFNIFVVLLIPLVWTFEASSIGPALGRIAETFSLASDLQIKLVMTMPFITAIIFSAVSGMLARYIDRKTILIIGLVIYGVTGMMPAWLNDINSILVVRLLTGIGVGLVSPIPNAIITERFEGEKMRRLLGMTSSISMVANVIASLVSGMLLAYGWQYPFYTFAIVFVIALLALAGTPAALPQRAASTGGIRNLPPAVFALFAFMTLNFAIQAIITTSVAMFMTADHIGEPWMIGIVISFPGLACFVLSPFYPEALRVLKSLLIPVSFLLYALGYYVLAGAHTPTIVSLGAFIVGAGNAMLTPHILAMASGRITLDQHDAAYGVITAGIGAGVVASPFFQSLASAIGGSGAPRFLYLVATGTAIVIAVVSFAVSRSTHRVVAHD</sequence>
<dbReference type="GO" id="GO:0005886">
    <property type="term" value="C:plasma membrane"/>
    <property type="evidence" value="ECO:0007669"/>
    <property type="project" value="UniProtKB-SubCell"/>
</dbReference>
<dbReference type="PANTHER" id="PTHR23517:SF2">
    <property type="entry name" value="MULTIDRUG RESISTANCE PROTEIN MDTH"/>
    <property type="match status" value="1"/>
</dbReference>
<organism evidence="9 10">
    <name type="scientific">Pararobbsia silviterrae</name>
    <dbReference type="NCBI Taxonomy" id="1792498"/>
    <lineage>
        <taxon>Bacteria</taxon>
        <taxon>Pseudomonadati</taxon>
        <taxon>Pseudomonadota</taxon>
        <taxon>Betaproteobacteria</taxon>
        <taxon>Burkholderiales</taxon>
        <taxon>Burkholderiaceae</taxon>
        <taxon>Pararobbsia</taxon>
    </lineage>
</organism>
<feature type="transmembrane region" description="Helical" evidence="7">
    <location>
        <begin position="272"/>
        <end position="292"/>
    </location>
</feature>
<keyword evidence="3" id="KW-1003">Cell membrane</keyword>